<evidence type="ECO:0000313" key="2">
    <source>
        <dbReference type="EMBL" id="KKR82666.1"/>
    </source>
</evidence>
<dbReference type="Gene3D" id="2.40.260.10">
    <property type="entry name" value="Sortase"/>
    <property type="match status" value="1"/>
</dbReference>
<evidence type="ECO:0000313" key="3">
    <source>
        <dbReference type="Proteomes" id="UP000034601"/>
    </source>
</evidence>
<dbReference type="Proteomes" id="UP000034601">
    <property type="component" value="Unassembled WGS sequence"/>
</dbReference>
<gene>
    <name evidence="2" type="ORF">UU29_C0010G0012</name>
</gene>
<dbReference type="InterPro" id="IPR005754">
    <property type="entry name" value="Sortase"/>
</dbReference>
<accession>A0A0G0U670</accession>
<dbReference type="EMBL" id="LCAB01000010">
    <property type="protein sequence ID" value="KKR82666.1"/>
    <property type="molecule type" value="Genomic_DNA"/>
</dbReference>
<sequence>MRKNLGNLLIILSLLLLGFTYYPFLRLYLPHSSSPAVSLAVSNSFYINIPKINAQAPIILDVDPFSQAVYRKALEQGVAQARGSALPGEGRTIFLFAHSSDVPWRMTRYNTAFLRLGELQLGDNIFLYKEGREYKYQVVDKKEVWPDEVQYLKEDQGDQLILQTCTPLGTALKRLLVFAQPT</sequence>
<name>A0A0G0U670_9BACT</name>
<organism evidence="2 3">
    <name type="scientific">Candidatus Daviesbacteria bacterium GW2011_GWA2_40_9</name>
    <dbReference type="NCBI Taxonomy" id="1618424"/>
    <lineage>
        <taxon>Bacteria</taxon>
        <taxon>Candidatus Daviesiibacteriota</taxon>
    </lineage>
</organism>
<proteinExistence type="predicted"/>
<evidence type="ECO:0000256" key="1">
    <source>
        <dbReference type="ARBA" id="ARBA00022801"/>
    </source>
</evidence>
<dbReference type="GO" id="GO:0016787">
    <property type="term" value="F:hydrolase activity"/>
    <property type="evidence" value="ECO:0007669"/>
    <property type="project" value="UniProtKB-KW"/>
</dbReference>
<dbReference type="Pfam" id="PF04203">
    <property type="entry name" value="Sortase"/>
    <property type="match status" value="1"/>
</dbReference>
<dbReference type="AlphaFoldDB" id="A0A0G0U670"/>
<dbReference type="NCBIfam" id="TIGR01076">
    <property type="entry name" value="sortase_fam"/>
    <property type="match status" value="1"/>
</dbReference>
<reference evidence="2 3" key="1">
    <citation type="journal article" date="2015" name="Nature">
        <title>rRNA introns, odd ribosomes, and small enigmatic genomes across a large radiation of phyla.</title>
        <authorList>
            <person name="Brown C.T."/>
            <person name="Hug L.A."/>
            <person name="Thomas B.C."/>
            <person name="Sharon I."/>
            <person name="Castelle C.J."/>
            <person name="Singh A."/>
            <person name="Wilkins M.J."/>
            <person name="Williams K.H."/>
            <person name="Banfield J.F."/>
        </authorList>
    </citation>
    <scope>NUCLEOTIDE SEQUENCE [LARGE SCALE GENOMIC DNA]</scope>
</reference>
<dbReference type="InterPro" id="IPR023365">
    <property type="entry name" value="Sortase_dom-sf"/>
</dbReference>
<keyword evidence="1" id="KW-0378">Hydrolase</keyword>
<dbReference type="SUPFAM" id="SSF63817">
    <property type="entry name" value="Sortase"/>
    <property type="match status" value="1"/>
</dbReference>
<protein>
    <submittedName>
        <fullName evidence="2">LPXTG-site transpeptidase (Sortase) family protein</fullName>
    </submittedName>
</protein>
<comment type="caution">
    <text evidence="2">The sequence shown here is derived from an EMBL/GenBank/DDBJ whole genome shotgun (WGS) entry which is preliminary data.</text>
</comment>